<evidence type="ECO:0000256" key="1">
    <source>
        <dbReference type="ARBA" id="ARBA00022723"/>
    </source>
</evidence>
<dbReference type="AlphaFoldDB" id="A0A3M9NFT4"/>
<keyword evidence="1" id="KW-0479">Metal-binding</keyword>
<feature type="domain" description="NodB homology" evidence="3">
    <location>
        <begin position="27"/>
        <end position="204"/>
    </location>
</feature>
<dbReference type="InterPro" id="IPR011330">
    <property type="entry name" value="Glyco_hydro/deAcase_b/a-brl"/>
</dbReference>
<keyword evidence="5" id="KW-1185">Reference proteome</keyword>
<dbReference type="InterPro" id="IPR050248">
    <property type="entry name" value="Polysacc_deacetylase_ArnD"/>
</dbReference>
<evidence type="ECO:0000259" key="3">
    <source>
        <dbReference type="PROSITE" id="PS51677"/>
    </source>
</evidence>
<sequence length="210" mass="24184">MFYFKKTPSLIQKIFSERIWRIDTDEKILYFTFDDGPHAEATSFVLEELEKFNAKATFFCIGKNVKENFSVYERIIVEGHRVGNHTFNHLNGWKTNDKIYIEDIAKAAKIIDSDLFRPPYGKITSFQAKAIQGNKLHLKTIMWEVLSGDFDPSVNGENCYLNVVKNSKPGSIVVFHDSTKSFATLHHALPRLLKYYNDEGYSFQALPGMI</sequence>
<organism evidence="4 5">
    <name type="scientific">Hanamia caeni</name>
    <dbReference type="NCBI Taxonomy" id="2294116"/>
    <lineage>
        <taxon>Bacteria</taxon>
        <taxon>Pseudomonadati</taxon>
        <taxon>Bacteroidota</taxon>
        <taxon>Chitinophagia</taxon>
        <taxon>Chitinophagales</taxon>
        <taxon>Chitinophagaceae</taxon>
        <taxon>Hanamia</taxon>
    </lineage>
</organism>
<gene>
    <name evidence="4" type="ORF">EFY79_10730</name>
</gene>
<dbReference type="Proteomes" id="UP000267223">
    <property type="component" value="Unassembled WGS sequence"/>
</dbReference>
<evidence type="ECO:0000256" key="2">
    <source>
        <dbReference type="ARBA" id="ARBA00022801"/>
    </source>
</evidence>
<proteinExistence type="predicted"/>
<dbReference type="GO" id="GO:0016020">
    <property type="term" value="C:membrane"/>
    <property type="evidence" value="ECO:0007669"/>
    <property type="project" value="TreeGrafter"/>
</dbReference>
<dbReference type="Pfam" id="PF01522">
    <property type="entry name" value="Polysacc_deac_1"/>
    <property type="match status" value="1"/>
</dbReference>
<keyword evidence="2" id="KW-0378">Hydrolase</keyword>
<dbReference type="EMBL" id="RJJR01000008">
    <property type="protein sequence ID" value="RNI36157.1"/>
    <property type="molecule type" value="Genomic_DNA"/>
</dbReference>
<dbReference type="PANTHER" id="PTHR10587">
    <property type="entry name" value="GLYCOSYL TRANSFERASE-RELATED"/>
    <property type="match status" value="1"/>
</dbReference>
<dbReference type="Gene3D" id="3.20.20.370">
    <property type="entry name" value="Glycoside hydrolase/deacetylase"/>
    <property type="match status" value="1"/>
</dbReference>
<name>A0A3M9NFT4_9BACT</name>
<protein>
    <submittedName>
        <fullName evidence="4">Polysaccharide deacetylase family protein</fullName>
    </submittedName>
</protein>
<evidence type="ECO:0000313" key="5">
    <source>
        <dbReference type="Proteomes" id="UP000267223"/>
    </source>
</evidence>
<reference evidence="4 5" key="1">
    <citation type="submission" date="2018-11" db="EMBL/GenBank/DDBJ databases">
        <title>Draft genome sequence of Ferruginibacter sp. BO-59.</title>
        <authorList>
            <person name="Im W.T."/>
        </authorList>
    </citation>
    <scope>NUCLEOTIDE SEQUENCE [LARGE SCALE GENOMIC DNA]</scope>
    <source>
        <strain evidence="4 5">BO-59</strain>
    </source>
</reference>
<dbReference type="GO" id="GO:0046872">
    <property type="term" value="F:metal ion binding"/>
    <property type="evidence" value="ECO:0007669"/>
    <property type="project" value="UniProtKB-KW"/>
</dbReference>
<dbReference type="PROSITE" id="PS51677">
    <property type="entry name" value="NODB"/>
    <property type="match status" value="1"/>
</dbReference>
<accession>A0A3M9NFT4</accession>
<comment type="caution">
    <text evidence="4">The sequence shown here is derived from an EMBL/GenBank/DDBJ whole genome shotgun (WGS) entry which is preliminary data.</text>
</comment>
<dbReference type="SUPFAM" id="SSF88713">
    <property type="entry name" value="Glycoside hydrolase/deacetylase"/>
    <property type="match status" value="1"/>
</dbReference>
<dbReference type="InterPro" id="IPR002509">
    <property type="entry name" value="NODB_dom"/>
</dbReference>
<evidence type="ECO:0000313" key="4">
    <source>
        <dbReference type="EMBL" id="RNI36157.1"/>
    </source>
</evidence>
<dbReference type="GO" id="GO:0016810">
    <property type="term" value="F:hydrolase activity, acting on carbon-nitrogen (but not peptide) bonds"/>
    <property type="evidence" value="ECO:0007669"/>
    <property type="project" value="InterPro"/>
</dbReference>
<dbReference type="PANTHER" id="PTHR10587:SF133">
    <property type="entry name" value="CHITIN DEACETYLASE 1-RELATED"/>
    <property type="match status" value="1"/>
</dbReference>
<dbReference type="GO" id="GO:0005975">
    <property type="term" value="P:carbohydrate metabolic process"/>
    <property type="evidence" value="ECO:0007669"/>
    <property type="project" value="InterPro"/>
</dbReference>
<dbReference type="OrthoDB" id="9812065at2"/>
<dbReference type="RefSeq" id="WP_123120710.1">
    <property type="nucleotide sequence ID" value="NZ_RJJR01000008.1"/>
</dbReference>